<organism evidence="1 2">
    <name type="scientific">Dorcoceras hygrometricum</name>
    <dbReference type="NCBI Taxonomy" id="472368"/>
    <lineage>
        <taxon>Eukaryota</taxon>
        <taxon>Viridiplantae</taxon>
        <taxon>Streptophyta</taxon>
        <taxon>Embryophyta</taxon>
        <taxon>Tracheophyta</taxon>
        <taxon>Spermatophyta</taxon>
        <taxon>Magnoliopsida</taxon>
        <taxon>eudicotyledons</taxon>
        <taxon>Gunneridae</taxon>
        <taxon>Pentapetalae</taxon>
        <taxon>asterids</taxon>
        <taxon>lamiids</taxon>
        <taxon>Lamiales</taxon>
        <taxon>Gesneriaceae</taxon>
        <taxon>Didymocarpoideae</taxon>
        <taxon>Trichosporeae</taxon>
        <taxon>Loxocarpinae</taxon>
        <taxon>Dorcoceras</taxon>
    </lineage>
</organism>
<protein>
    <submittedName>
        <fullName evidence="1">Uncharacterized protein</fullName>
    </submittedName>
</protein>
<keyword evidence="2" id="KW-1185">Reference proteome</keyword>
<proteinExistence type="predicted"/>
<name>A0A2Z6ZXJ5_9LAMI</name>
<reference evidence="1 2" key="1">
    <citation type="journal article" date="2015" name="Proc. Natl. Acad. Sci. U.S.A.">
        <title>The resurrection genome of Boea hygrometrica: A blueprint for survival of dehydration.</title>
        <authorList>
            <person name="Xiao L."/>
            <person name="Yang G."/>
            <person name="Zhang L."/>
            <person name="Yang X."/>
            <person name="Zhao S."/>
            <person name="Ji Z."/>
            <person name="Zhou Q."/>
            <person name="Hu M."/>
            <person name="Wang Y."/>
            <person name="Chen M."/>
            <person name="Xu Y."/>
            <person name="Jin H."/>
            <person name="Xiao X."/>
            <person name="Hu G."/>
            <person name="Bao F."/>
            <person name="Hu Y."/>
            <person name="Wan P."/>
            <person name="Li L."/>
            <person name="Deng X."/>
            <person name="Kuang T."/>
            <person name="Xiang C."/>
            <person name="Zhu J.K."/>
            <person name="Oliver M.J."/>
            <person name="He Y."/>
        </authorList>
    </citation>
    <scope>NUCLEOTIDE SEQUENCE [LARGE SCALE GENOMIC DNA]</scope>
    <source>
        <strain evidence="2">cv. XS01</strain>
    </source>
</reference>
<dbReference type="EMBL" id="KV217012">
    <property type="protein sequence ID" value="KZT75608.1"/>
    <property type="molecule type" value="Genomic_DNA"/>
</dbReference>
<evidence type="ECO:0000313" key="2">
    <source>
        <dbReference type="Proteomes" id="UP000250235"/>
    </source>
</evidence>
<evidence type="ECO:0000313" key="1">
    <source>
        <dbReference type="EMBL" id="KZT75608.1"/>
    </source>
</evidence>
<dbReference type="Proteomes" id="UP000250235">
    <property type="component" value="Unassembled WGS sequence"/>
</dbReference>
<accession>A0A2Z6ZXJ5</accession>
<dbReference type="AlphaFoldDB" id="A0A2Z6ZXJ5"/>
<sequence length="88" mass="9775">MVGRSLCAVSRDLAGRCCNAGRLLRTLVLRCVACDGATLGAGCARCRREFFLWWRRRRQPPLRRVSGDVVTAGLNSSRVWFRPVPGSP</sequence>
<gene>
    <name evidence="1" type="ORF">F511_47368</name>
</gene>